<evidence type="ECO:0000313" key="2">
    <source>
        <dbReference type="Proteomes" id="UP001193389"/>
    </source>
</evidence>
<dbReference type="AlphaFoldDB" id="A0A5K7S3G9"/>
<name>A0A5K7S3G9_9BACT</name>
<sequence>MTYKNDPRMLTAKFTSVCSKCGCSIKKGTQIYYWPSDRKAYCLKCGVVPYSQFRSSAADEDAYNGIGPCAY</sequence>
<dbReference type="Proteomes" id="UP001193389">
    <property type="component" value="Chromosome"/>
</dbReference>
<dbReference type="RefSeq" id="WP_318349214.1">
    <property type="nucleotide sequence ID" value="NZ_AP018694.1"/>
</dbReference>
<dbReference type="EMBL" id="AP018694">
    <property type="protein sequence ID" value="BBE16111.1"/>
    <property type="molecule type" value="Genomic_DNA"/>
</dbReference>
<keyword evidence="2" id="KW-1185">Reference proteome</keyword>
<gene>
    <name evidence="1" type="ORF">AQPE_0248</name>
</gene>
<evidence type="ECO:0000313" key="1">
    <source>
        <dbReference type="EMBL" id="BBE16111.1"/>
    </source>
</evidence>
<accession>A0A5K7S3G9</accession>
<reference evidence="1" key="1">
    <citation type="journal article" date="2020" name="Int. J. Syst. Evol. Microbiol.">
        <title>Aquipluma nitroreducens gen. nov. sp. nov., a novel facultatively anaerobic bacterium isolated from a freshwater lake.</title>
        <authorList>
            <person name="Watanabe M."/>
            <person name="Kojima H."/>
            <person name="Fukui M."/>
        </authorList>
    </citation>
    <scope>NUCLEOTIDE SEQUENCE</scope>
    <source>
        <strain evidence="1">MeG22</strain>
    </source>
</reference>
<proteinExistence type="predicted"/>
<dbReference type="KEGG" id="anf:AQPE_0248"/>
<protein>
    <submittedName>
        <fullName evidence="1">Uncharacterized protein</fullName>
    </submittedName>
</protein>
<organism evidence="1 2">
    <name type="scientific">Aquipluma nitroreducens</name>
    <dbReference type="NCBI Taxonomy" id="2010828"/>
    <lineage>
        <taxon>Bacteria</taxon>
        <taxon>Pseudomonadati</taxon>
        <taxon>Bacteroidota</taxon>
        <taxon>Bacteroidia</taxon>
        <taxon>Marinilabiliales</taxon>
        <taxon>Prolixibacteraceae</taxon>
        <taxon>Aquipluma</taxon>
    </lineage>
</organism>